<dbReference type="InterPro" id="IPR007226">
    <property type="entry name" value="SRS_dom"/>
</dbReference>
<name>A0A086JJF5_TOXGO</name>
<evidence type="ECO:0000313" key="3">
    <source>
        <dbReference type="Proteomes" id="UP000028838"/>
    </source>
</evidence>
<dbReference type="Gene3D" id="2.60.40.1320">
    <property type="entry name" value="SRS domain"/>
    <property type="match status" value="1"/>
</dbReference>
<dbReference type="OrthoDB" id="10452673at2759"/>
<dbReference type="GO" id="GO:0016020">
    <property type="term" value="C:membrane"/>
    <property type="evidence" value="ECO:0007669"/>
    <property type="project" value="InterPro"/>
</dbReference>
<dbReference type="EMBL" id="AEYH02003009">
    <property type="protein sequence ID" value="KFG32273.1"/>
    <property type="molecule type" value="Genomic_DNA"/>
</dbReference>
<evidence type="ECO:0000259" key="1">
    <source>
        <dbReference type="Pfam" id="PF04092"/>
    </source>
</evidence>
<protein>
    <submittedName>
        <fullName evidence="2">SAG-related sequence protein SRS49B</fullName>
    </submittedName>
</protein>
<reference evidence="2 3" key="1">
    <citation type="submission" date="2014-07" db="EMBL/GenBank/DDBJ databases">
        <authorList>
            <person name="Sibley D."/>
            <person name="Venepally P."/>
            <person name="Karamycheva S."/>
            <person name="Hadjithomas M."/>
            <person name="Khan A."/>
            <person name="Brunk B."/>
            <person name="Roos D."/>
            <person name="Caler E."/>
            <person name="Lorenzi H."/>
        </authorList>
    </citation>
    <scope>NUCLEOTIDE SEQUENCE [LARGE SCALE GENOMIC DNA]</scope>
    <source>
        <strain evidence="2 3">FOU</strain>
    </source>
</reference>
<dbReference type="AlphaFoldDB" id="A0A086JJF5"/>
<feature type="domain" description="SRS" evidence="1">
    <location>
        <begin position="66"/>
        <end position="188"/>
    </location>
</feature>
<dbReference type="Pfam" id="PF04092">
    <property type="entry name" value="SAG"/>
    <property type="match status" value="1"/>
</dbReference>
<sequence length="207" mass="22209">MAAAHSTVANRYSTFRPALLQDRRSGHSSFSVLRSCRCLPLYLVVLFACNFVQHSQGDSVSQQPVPTCSPSASPLSLNLTTTKKVVKFKCGDGLELHKKQTEDGKLCGNIACTKEVDASAFTFTSPSQRAKNNSTPDTEYSLGVKDNLPTTPLTVYFSCNPKSSAGSGGSARVEASESNKPCVVQVSVFSQKPTPVPDASKLMQKLQ</sequence>
<dbReference type="Proteomes" id="UP000028838">
    <property type="component" value="Unassembled WGS sequence"/>
</dbReference>
<organism evidence="2 3">
    <name type="scientific">Toxoplasma gondii FOU</name>
    <dbReference type="NCBI Taxonomy" id="943167"/>
    <lineage>
        <taxon>Eukaryota</taxon>
        <taxon>Sar</taxon>
        <taxon>Alveolata</taxon>
        <taxon>Apicomplexa</taxon>
        <taxon>Conoidasida</taxon>
        <taxon>Coccidia</taxon>
        <taxon>Eucoccidiorida</taxon>
        <taxon>Eimeriorina</taxon>
        <taxon>Sarcocystidae</taxon>
        <taxon>Toxoplasma</taxon>
    </lineage>
</organism>
<comment type="caution">
    <text evidence="2">The sequence shown here is derived from an EMBL/GenBank/DDBJ whole genome shotgun (WGS) entry which is preliminary data.</text>
</comment>
<proteinExistence type="predicted"/>
<gene>
    <name evidence="2" type="ORF">TGFOU_406420</name>
</gene>
<evidence type="ECO:0000313" key="2">
    <source>
        <dbReference type="EMBL" id="KFG32273.1"/>
    </source>
</evidence>
<dbReference type="VEuPathDB" id="ToxoDB:TGFOU_406420"/>
<dbReference type="SUPFAM" id="SSF74877">
    <property type="entry name" value="Major surface antigen p30, SAG1"/>
    <property type="match status" value="1"/>
</dbReference>
<accession>A0A086JJF5</accession>
<dbReference type="InterPro" id="IPR036755">
    <property type="entry name" value="SRS_dom_sf"/>
</dbReference>